<organism evidence="3 4">
    <name type="scientific">Vineibacter terrae</name>
    <dbReference type="NCBI Taxonomy" id="2586908"/>
    <lineage>
        <taxon>Bacteria</taxon>
        <taxon>Pseudomonadati</taxon>
        <taxon>Pseudomonadota</taxon>
        <taxon>Alphaproteobacteria</taxon>
        <taxon>Hyphomicrobiales</taxon>
        <taxon>Vineibacter</taxon>
    </lineage>
</organism>
<reference evidence="3 4" key="1">
    <citation type="submission" date="2019-06" db="EMBL/GenBank/DDBJ databases">
        <title>New taxonomy in bacterial strain CC-CFT640, isolated from vineyard.</title>
        <authorList>
            <person name="Lin S.-Y."/>
            <person name="Tsai C.-F."/>
            <person name="Young C.-C."/>
        </authorList>
    </citation>
    <scope>NUCLEOTIDE SEQUENCE [LARGE SCALE GENOMIC DNA]</scope>
    <source>
        <strain evidence="3 4">CC-CFT640</strain>
    </source>
</reference>
<accession>A0A5C8PNJ0</accession>
<name>A0A5C8PNJ0_9HYPH</name>
<dbReference type="CDD" id="cd06587">
    <property type="entry name" value="VOC"/>
    <property type="match status" value="1"/>
</dbReference>
<gene>
    <name evidence="3" type="ORF">FHP25_13915</name>
</gene>
<protein>
    <submittedName>
        <fullName evidence="3">VOC family protein</fullName>
    </submittedName>
</protein>
<dbReference type="Proteomes" id="UP000321638">
    <property type="component" value="Unassembled WGS sequence"/>
</dbReference>
<dbReference type="InterPro" id="IPR037523">
    <property type="entry name" value="VOC_core"/>
</dbReference>
<evidence type="ECO:0000313" key="4">
    <source>
        <dbReference type="Proteomes" id="UP000321638"/>
    </source>
</evidence>
<dbReference type="PROSITE" id="PS51819">
    <property type="entry name" value="VOC"/>
    <property type="match status" value="1"/>
</dbReference>
<evidence type="ECO:0000259" key="2">
    <source>
        <dbReference type="PROSITE" id="PS51819"/>
    </source>
</evidence>
<dbReference type="EMBL" id="VDUZ01000013">
    <property type="protein sequence ID" value="TXL75737.1"/>
    <property type="molecule type" value="Genomic_DNA"/>
</dbReference>
<evidence type="ECO:0000256" key="1">
    <source>
        <dbReference type="SAM" id="MobiDB-lite"/>
    </source>
</evidence>
<sequence length="228" mass="25023">MTKPNGVHHLAITTADIKTQIAFFSDVLGTELVALYWMHGVKGAWHGFVKLNDHCSIAFVQTPDIPKIERQIGISHSGNPGAPCAGGAMQHLALNCADDAELMALRDRIRSRGVNVFGPIDHGFCKSIYFAGPENLSLEISTSRAAIDARAWIDPEVVKLAGISELELARYKSPARYDGDGGRVPQPPMDASKPHMVYPEKRYQDMLATPDEEYTRQRSETTPPVKVA</sequence>
<comment type="caution">
    <text evidence="3">The sequence shown here is derived from an EMBL/GenBank/DDBJ whole genome shotgun (WGS) entry which is preliminary data.</text>
</comment>
<dbReference type="Pfam" id="PF00903">
    <property type="entry name" value="Glyoxalase"/>
    <property type="match status" value="1"/>
</dbReference>
<dbReference type="Gene3D" id="3.10.180.10">
    <property type="entry name" value="2,3-Dihydroxybiphenyl 1,2-Dioxygenase, domain 1"/>
    <property type="match status" value="1"/>
</dbReference>
<proteinExistence type="predicted"/>
<evidence type="ECO:0000313" key="3">
    <source>
        <dbReference type="EMBL" id="TXL75737.1"/>
    </source>
</evidence>
<feature type="domain" description="VOC" evidence="2">
    <location>
        <begin position="6"/>
        <end position="143"/>
    </location>
</feature>
<dbReference type="AlphaFoldDB" id="A0A5C8PNJ0"/>
<dbReference type="OrthoDB" id="9803142at2"/>
<keyword evidence="4" id="KW-1185">Reference proteome</keyword>
<feature type="region of interest" description="Disordered" evidence="1">
    <location>
        <begin position="174"/>
        <end position="228"/>
    </location>
</feature>
<dbReference type="RefSeq" id="WP_147847541.1">
    <property type="nucleotide sequence ID" value="NZ_VDUZ01000013.1"/>
</dbReference>
<dbReference type="InterPro" id="IPR029068">
    <property type="entry name" value="Glyas_Bleomycin-R_OHBP_Dase"/>
</dbReference>
<dbReference type="InterPro" id="IPR004360">
    <property type="entry name" value="Glyas_Fos-R_dOase_dom"/>
</dbReference>
<dbReference type="SUPFAM" id="SSF54593">
    <property type="entry name" value="Glyoxalase/Bleomycin resistance protein/Dihydroxybiphenyl dioxygenase"/>
    <property type="match status" value="1"/>
</dbReference>